<dbReference type="RefSeq" id="WP_014374053.1">
    <property type="nucleotide sequence ID" value="NC_016943.1"/>
</dbReference>
<dbReference type="STRING" id="1146883.BLASA_0138"/>
<dbReference type="InterPro" id="IPR023187">
    <property type="entry name" value="Tscrpt_reg_MarR-type_CS"/>
</dbReference>
<accession>H6RKB3</accession>
<dbReference type="SUPFAM" id="SSF46785">
    <property type="entry name" value="Winged helix' DNA-binding domain"/>
    <property type="match status" value="1"/>
</dbReference>
<sequence>MSAGVQVFDRLLEIALLVQADMARELEPAGLTPARTHLLWEVHQRGPSSQRALATALDVTPRNVTGLVDALEERGFVRREPHPTDRRITLVTLTEQGARTTAEMEKSHREIAAHLVAGFDADRLEQFRTDLDTIAARLHELMDPEARS</sequence>
<gene>
    <name evidence="5" type="ordered locus">BLASA_0138</name>
</gene>
<evidence type="ECO:0000256" key="2">
    <source>
        <dbReference type="ARBA" id="ARBA00023125"/>
    </source>
</evidence>
<keyword evidence="6" id="KW-1185">Reference proteome</keyword>
<dbReference type="OrthoDB" id="162531at2"/>
<evidence type="ECO:0000313" key="5">
    <source>
        <dbReference type="EMBL" id="CCG01136.1"/>
    </source>
</evidence>
<dbReference type="InterPro" id="IPR036390">
    <property type="entry name" value="WH_DNA-bd_sf"/>
</dbReference>
<dbReference type="AlphaFoldDB" id="H6RKB3"/>
<dbReference type="PANTHER" id="PTHR42756:SF1">
    <property type="entry name" value="TRANSCRIPTIONAL REPRESSOR OF EMRAB OPERON"/>
    <property type="match status" value="1"/>
</dbReference>
<keyword evidence="3" id="KW-0804">Transcription</keyword>
<dbReference type="PROSITE" id="PS01117">
    <property type="entry name" value="HTH_MARR_1"/>
    <property type="match status" value="1"/>
</dbReference>
<reference evidence="6" key="2">
    <citation type="submission" date="2012-02" db="EMBL/GenBank/DDBJ databases">
        <title>Complete genome sequence of Blastococcus saxobsidens strain DD2.</title>
        <authorList>
            <person name="Genoscope."/>
        </authorList>
    </citation>
    <scope>NUCLEOTIDE SEQUENCE [LARGE SCALE GENOMIC DNA]</scope>
    <source>
        <strain evidence="6">DD2</strain>
    </source>
</reference>
<evidence type="ECO:0000256" key="1">
    <source>
        <dbReference type="ARBA" id="ARBA00023015"/>
    </source>
</evidence>
<dbReference type="eggNOG" id="COG1846">
    <property type="taxonomic scope" value="Bacteria"/>
</dbReference>
<dbReference type="GO" id="GO:0003677">
    <property type="term" value="F:DNA binding"/>
    <property type="evidence" value="ECO:0007669"/>
    <property type="project" value="UniProtKB-KW"/>
</dbReference>
<dbReference type="PROSITE" id="PS50995">
    <property type="entry name" value="HTH_MARR_2"/>
    <property type="match status" value="1"/>
</dbReference>
<dbReference type="Gene3D" id="1.10.10.10">
    <property type="entry name" value="Winged helix-like DNA-binding domain superfamily/Winged helix DNA-binding domain"/>
    <property type="match status" value="1"/>
</dbReference>
<name>H6RKB3_BLASD</name>
<dbReference type="PRINTS" id="PR00598">
    <property type="entry name" value="HTHMARR"/>
</dbReference>
<evidence type="ECO:0000313" key="6">
    <source>
        <dbReference type="Proteomes" id="UP000007517"/>
    </source>
</evidence>
<evidence type="ECO:0000259" key="4">
    <source>
        <dbReference type="PROSITE" id="PS50995"/>
    </source>
</evidence>
<proteinExistence type="predicted"/>
<protein>
    <submittedName>
        <fullName evidence="5">Transcriptional regulator, MarR family</fullName>
    </submittedName>
</protein>
<dbReference type="InterPro" id="IPR000835">
    <property type="entry name" value="HTH_MarR-typ"/>
</dbReference>
<dbReference type="KEGG" id="bsd:BLASA_0138"/>
<organism evidence="5 6">
    <name type="scientific">Blastococcus saxobsidens (strain DD2)</name>
    <dbReference type="NCBI Taxonomy" id="1146883"/>
    <lineage>
        <taxon>Bacteria</taxon>
        <taxon>Bacillati</taxon>
        <taxon>Actinomycetota</taxon>
        <taxon>Actinomycetes</taxon>
        <taxon>Geodermatophilales</taxon>
        <taxon>Geodermatophilaceae</taxon>
        <taxon>Blastococcus</taxon>
    </lineage>
</organism>
<dbReference type="Pfam" id="PF01047">
    <property type="entry name" value="MarR"/>
    <property type="match status" value="1"/>
</dbReference>
<dbReference type="SMART" id="SM00347">
    <property type="entry name" value="HTH_MARR"/>
    <property type="match status" value="1"/>
</dbReference>
<dbReference type="Proteomes" id="UP000007517">
    <property type="component" value="Chromosome"/>
</dbReference>
<keyword evidence="1" id="KW-0805">Transcription regulation</keyword>
<keyword evidence="2" id="KW-0238">DNA-binding</keyword>
<dbReference type="PANTHER" id="PTHR42756">
    <property type="entry name" value="TRANSCRIPTIONAL REGULATOR, MARR"/>
    <property type="match status" value="1"/>
</dbReference>
<evidence type="ECO:0000256" key="3">
    <source>
        <dbReference type="ARBA" id="ARBA00023163"/>
    </source>
</evidence>
<dbReference type="GO" id="GO:0003700">
    <property type="term" value="F:DNA-binding transcription factor activity"/>
    <property type="evidence" value="ECO:0007669"/>
    <property type="project" value="InterPro"/>
</dbReference>
<dbReference type="InterPro" id="IPR036388">
    <property type="entry name" value="WH-like_DNA-bd_sf"/>
</dbReference>
<feature type="domain" description="HTH marR-type" evidence="4">
    <location>
        <begin position="4"/>
        <end position="143"/>
    </location>
</feature>
<dbReference type="HOGENOM" id="CLU_083287_27_8_11"/>
<dbReference type="EMBL" id="FO117623">
    <property type="protein sequence ID" value="CCG01136.1"/>
    <property type="molecule type" value="Genomic_DNA"/>
</dbReference>
<reference evidence="5 6" key="1">
    <citation type="journal article" date="2012" name="J. Bacteriol.">
        <title>Genome Sequence of Blastococcus saxobsidens DD2, a Stone-Inhabiting Bacterium.</title>
        <authorList>
            <person name="Chouaia B."/>
            <person name="Crotti E."/>
            <person name="Brusetti L."/>
            <person name="Daffonchio D."/>
            <person name="Essoussi I."/>
            <person name="Nouioui I."/>
            <person name="Sbissi I."/>
            <person name="Ghodhbane-Gtari F."/>
            <person name="Gtari M."/>
            <person name="Vacherie B."/>
            <person name="Barbe V."/>
            <person name="Medigue C."/>
            <person name="Gury J."/>
            <person name="Pujic P."/>
            <person name="Normand P."/>
        </authorList>
    </citation>
    <scope>NUCLEOTIDE SEQUENCE [LARGE SCALE GENOMIC DNA]</scope>
    <source>
        <strain evidence="5 6">DD2</strain>
    </source>
</reference>